<protein>
    <submittedName>
        <fullName evidence="2">NAD-dependent epimerase/dehydratase family protein</fullName>
    </submittedName>
</protein>
<dbReference type="InterPro" id="IPR036291">
    <property type="entry name" value="NAD(P)-bd_dom_sf"/>
</dbReference>
<gene>
    <name evidence="2" type="ORF">HYG79_10125</name>
</gene>
<keyword evidence="3" id="KW-1185">Reference proteome</keyword>
<evidence type="ECO:0000313" key="2">
    <source>
        <dbReference type="EMBL" id="QLG45688.1"/>
    </source>
</evidence>
<dbReference type="PANTHER" id="PTHR48079">
    <property type="entry name" value="PROTEIN YEEZ"/>
    <property type="match status" value="1"/>
</dbReference>
<reference evidence="2 3" key="1">
    <citation type="journal article" date="2006" name="Int. J. Syst. Evol. Microbiol.">
        <title>Costertonia aggregata gen. nov., sp. nov., a mesophilic marine bacterium of the family Flavobacteriaceae, isolated from a mature biofilm.</title>
        <authorList>
            <person name="Kwon K.K."/>
            <person name="Lee Y.K."/>
            <person name="Lee H.K."/>
        </authorList>
    </citation>
    <scope>NUCLEOTIDE SEQUENCE [LARGE SCALE GENOMIC DNA]</scope>
    <source>
        <strain evidence="2 3">KCCM 42265</strain>
    </source>
</reference>
<feature type="domain" description="NAD-dependent epimerase/dehydratase" evidence="1">
    <location>
        <begin position="2"/>
        <end position="229"/>
    </location>
</feature>
<name>A0A7H9AQG1_9FLAO</name>
<dbReference type="GO" id="GO:0005737">
    <property type="term" value="C:cytoplasm"/>
    <property type="evidence" value="ECO:0007669"/>
    <property type="project" value="TreeGrafter"/>
</dbReference>
<accession>A0A7H9AQG1</accession>
<dbReference type="SUPFAM" id="SSF51735">
    <property type="entry name" value="NAD(P)-binding Rossmann-fold domains"/>
    <property type="match status" value="1"/>
</dbReference>
<dbReference type="Gene3D" id="3.40.50.720">
    <property type="entry name" value="NAD(P)-binding Rossmann-like Domain"/>
    <property type="match status" value="1"/>
</dbReference>
<evidence type="ECO:0000313" key="3">
    <source>
        <dbReference type="Proteomes" id="UP000509302"/>
    </source>
</evidence>
<evidence type="ECO:0000259" key="1">
    <source>
        <dbReference type="Pfam" id="PF01370"/>
    </source>
</evidence>
<dbReference type="KEGG" id="cagg:HYG79_10125"/>
<sequence>MVLVTGGTGLVGAHLLLELVQKNTCIRAIRRATSNLKNVEKVFSYYVEDAPELFQKIEWVTADLNNIPELENAFRNVTHVYHCAALISFDPNNYGLLSKINTEGTANIVNLCIANNIKKIGYVSSIATLGKHPETMHVDEETEWNPQNANAYALTKYDAEMEVWRGTMENVPAIIVNPGVILGPGFWNSGSGILFTTVAKNRAYYPPGGTGFVTVNDVVKIMVRLMDSDIQNERFIAVGENLTFKKILADIAKTMNLKPPTKELKIWQLEILWRLDWLKNLLTGSDRKLTKNNVRSLRQQSIFETTKIEKMMDYTFEPLGDALQFCSKKFMEENG</sequence>
<dbReference type="RefSeq" id="WP_179241975.1">
    <property type="nucleotide sequence ID" value="NZ_CP058595.1"/>
</dbReference>
<dbReference type="Proteomes" id="UP000509302">
    <property type="component" value="Chromosome"/>
</dbReference>
<dbReference type="GO" id="GO:0004029">
    <property type="term" value="F:aldehyde dehydrogenase (NAD+) activity"/>
    <property type="evidence" value="ECO:0007669"/>
    <property type="project" value="TreeGrafter"/>
</dbReference>
<dbReference type="InterPro" id="IPR051783">
    <property type="entry name" value="NAD(P)-dependent_oxidoreduct"/>
</dbReference>
<proteinExistence type="predicted"/>
<dbReference type="EMBL" id="CP058595">
    <property type="protein sequence ID" value="QLG45688.1"/>
    <property type="molecule type" value="Genomic_DNA"/>
</dbReference>
<dbReference type="Pfam" id="PF01370">
    <property type="entry name" value="Epimerase"/>
    <property type="match status" value="1"/>
</dbReference>
<dbReference type="AlphaFoldDB" id="A0A7H9AQG1"/>
<dbReference type="InterPro" id="IPR001509">
    <property type="entry name" value="Epimerase_deHydtase"/>
</dbReference>
<organism evidence="2 3">
    <name type="scientific">Costertonia aggregata</name>
    <dbReference type="NCBI Taxonomy" id="343403"/>
    <lineage>
        <taxon>Bacteria</taxon>
        <taxon>Pseudomonadati</taxon>
        <taxon>Bacteroidota</taxon>
        <taxon>Flavobacteriia</taxon>
        <taxon>Flavobacteriales</taxon>
        <taxon>Flavobacteriaceae</taxon>
        <taxon>Costertonia</taxon>
    </lineage>
</organism>
<dbReference type="PANTHER" id="PTHR48079:SF6">
    <property type="entry name" value="NAD(P)-BINDING DOMAIN-CONTAINING PROTEIN-RELATED"/>
    <property type="match status" value="1"/>
</dbReference>